<dbReference type="VEuPathDB" id="FungiDB:CPAG_00356"/>
<dbReference type="GO" id="GO:0004722">
    <property type="term" value="F:protein serine/threonine phosphatase activity"/>
    <property type="evidence" value="ECO:0007669"/>
    <property type="project" value="InterPro"/>
</dbReference>
<feature type="domain" description="PPM-type phosphatase" evidence="1">
    <location>
        <begin position="5"/>
        <end position="351"/>
    </location>
</feature>
<dbReference type="Proteomes" id="UP000054567">
    <property type="component" value="Unassembled WGS sequence"/>
</dbReference>
<dbReference type="SMART" id="SM00332">
    <property type="entry name" value="PP2Cc"/>
    <property type="match status" value="1"/>
</dbReference>
<reference evidence="3" key="3">
    <citation type="journal article" date="2010" name="Genome Res.">
        <title>Population genomic sequencing of Coccidioides fungi reveals recent hybridization and transposon control.</title>
        <authorList>
            <person name="Neafsey D.E."/>
            <person name="Barker B.M."/>
            <person name="Sharpton T.J."/>
            <person name="Stajich J.E."/>
            <person name="Park D.J."/>
            <person name="Whiston E."/>
            <person name="Hung C.-Y."/>
            <person name="McMahan C."/>
            <person name="White J."/>
            <person name="Sykes S."/>
            <person name="Heiman D."/>
            <person name="Young S."/>
            <person name="Zeng Q."/>
            <person name="Abouelleil A."/>
            <person name="Aftuck L."/>
            <person name="Bessette D."/>
            <person name="Brown A."/>
            <person name="FitzGerald M."/>
            <person name="Lui A."/>
            <person name="Macdonald J.P."/>
            <person name="Priest M."/>
            <person name="Orbach M.J."/>
            <person name="Galgiani J.N."/>
            <person name="Kirkland T.N."/>
            <person name="Cole G.T."/>
            <person name="Birren B.W."/>
            <person name="Henn M.R."/>
            <person name="Taylor J.W."/>
            <person name="Rounsley S.D."/>
        </authorList>
    </citation>
    <scope>NUCLEOTIDE SEQUENCE [LARGE SCALE GENOMIC DNA]</scope>
    <source>
        <strain evidence="3">RMSCC 3488</strain>
    </source>
</reference>
<gene>
    <name evidence="2" type="ORF">CPAG_00356</name>
</gene>
<dbReference type="PANTHER" id="PTHR47992">
    <property type="entry name" value="PROTEIN PHOSPHATASE"/>
    <property type="match status" value="1"/>
</dbReference>
<dbReference type="InterPro" id="IPR001932">
    <property type="entry name" value="PPM-type_phosphatase-like_dom"/>
</dbReference>
<reference evidence="3" key="2">
    <citation type="journal article" date="2009" name="Genome Res.">
        <title>Comparative genomic analyses of the human fungal pathogens Coccidioides and their relatives.</title>
        <authorList>
            <person name="Sharpton T.J."/>
            <person name="Stajich J.E."/>
            <person name="Rounsley S.D."/>
            <person name="Gardner M.J."/>
            <person name="Wortman J.R."/>
            <person name="Jordar V.S."/>
            <person name="Maiti R."/>
            <person name="Kodira C.D."/>
            <person name="Neafsey D.E."/>
            <person name="Zeng Q."/>
            <person name="Hung C.-Y."/>
            <person name="McMahan C."/>
            <person name="Muszewska A."/>
            <person name="Grynberg M."/>
            <person name="Mandel M.A."/>
            <person name="Kellner E.M."/>
            <person name="Barker B.M."/>
            <person name="Galgiani J.N."/>
            <person name="Orbach M.J."/>
            <person name="Kirkland T.N."/>
            <person name="Cole G.T."/>
            <person name="Henn M.R."/>
            <person name="Birren B.W."/>
            <person name="Taylor J.W."/>
        </authorList>
    </citation>
    <scope>NUCLEOTIDE SEQUENCE [LARGE SCALE GENOMIC DNA]</scope>
    <source>
        <strain evidence="3">RMSCC 3488</strain>
    </source>
</reference>
<accession>A0A0J6F4V4</accession>
<dbReference type="Gene3D" id="3.60.40.10">
    <property type="entry name" value="PPM-type phosphatase domain"/>
    <property type="match status" value="1"/>
</dbReference>
<evidence type="ECO:0000313" key="3">
    <source>
        <dbReference type="Proteomes" id="UP000054567"/>
    </source>
</evidence>
<dbReference type="Pfam" id="PF00481">
    <property type="entry name" value="PP2C"/>
    <property type="match status" value="1"/>
</dbReference>
<protein>
    <recommendedName>
        <fullName evidence="1">PPM-type phosphatase domain-containing protein</fullName>
    </recommendedName>
</protein>
<dbReference type="OrthoDB" id="659at2759"/>
<dbReference type="InterPro" id="IPR015655">
    <property type="entry name" value="PP2C"/>
</dbReference>
<sequence>MTFVRLILHCDQGRRPRQEDRYAFITPQGFPACDHRQFAFFAVYDGQPFPNGGPNISDHASEHLHLNLISSPAFQAGDCENAIRGAIDAEENQLIEGFASGGNDASTSGSTVALALVDLNKGEVVITNLGDSHIVLGELEWTGGKLTYRKRLTTADNPDVLEEKSRVEAAGTIKMSRALRVLQYKKPLNDEDAARDFISSQPHICLLKPNPDILSVLIIATHDVRTVDEHTLVEFIGQQMEEGHDAGSICEKYYTKMCIKKTSRHTLKRTNTTYCACDTSNPKLRVGRWLQDVELKVILRKSKGFRGKDKNFREKIIRNIIERTAYEVQLSSYISGQTQPEGLAVRELEVD</sequence>
<dbReference type="InterPro" id="IPR036457">
    <property type="entry name" value="PPM-type-like_dom_sf"/>
</dbReference>
<dbReference type="CDD" id="cd00143">
    <property type="entry name" value="PP2Cc"/>
    <property type="match status" value="1"/>
</dbReference>
<dbReference type="PROSITE" id="PS51746">
    <property type="entry name" value="PPM_2"/>
    <property type="match status" value="1"/>
</dbReference>
<dbReference type="AlphaFoldDB" id="A0A0J6F4V4"/>
<evidence type="ECO:0000259" key="1">
    <source>
        <dbReference type="PROSITE" id="PS51746"/>
    </source>
</evidence>
<evidence type="ECO:0000313" key="2">
    <source>
        <dbReference type="EMBL" id="KMM64004.1"/>
    </source>
</evidence>
<name>A0A0J6F4V4_COCPO</name>
<dbReference type="EMBL" id="DS268109">
    <property type="protein sequence ID" value="KMM64004.1"/>
    <property type="molecule type" value="Genomic_DNA"/>
</dbReference>
<dbReference type="SUPFAM" id="SSF81606">
    <property type="entry name" value="PP2C-like"/>
    <property type="match status" value="1"/>
</dbReference>
<proteinExistence type="predicted"/>
<organism evidence="2 3">
    <name type="scientific">Coccidioides posadasii RMSCC 3488</name>
    <dbReference type="NCBI Taxonomy" id="454284"/>
    <lineage>
        <taxon>Eukaryota</taxon>
        <taxon>Fungi</taxon>
        <taxon>Dikarya</taxon>
        <taxon>Ascomycota</taxon>
        <taxon>Pezizomycotina</taxon>
        <taxon>Eurotiomycetes</taxon>
        <taxon>Eurotiomycetidae</taxon>
        <taxon>Onygenales</taxon>
        <taxon>Onygenaceae</taxon>
        <taxon>Coccidioides</taxon>
    </lineage>
</organism>
<reference evidence="2 3" key="1">
    <citation type="submission" date="2007-06" db="EMBL/GenBank/DDBJ databases">
        <title>The Genome Sequence of Coccidioides posadasii RMSCC_3488.</title>
        <authorList>
            <consortium name="Coccidioides Genome Resources Consortium"/>
            <consortium name="The Broad Institute Genome Sequencing Platform"/>
            <person name="Henn M.R."/>
            <person name="Sykes S."/>
            <person name="Young S."/>
            <person name="Jaffe D."/>
            <person name="Berlin A."/>
            <person name="Alvarez P."/>
            <person name="Butler J."/>
            <person name="Gnerre S."/>
            <person name="Grabherr M."/>
            <person name="Mauceli E."/>
            <person name="Brockman W."/>
            <person name="Kodira C."/>
            <person name="Alvarado L."/>
            <person name="Zeng Q."/>
            <person name="Crawford M."/>
            <person name="Antoine C."/>
            <person name="Devon K."/>
            <person name="Galgiani J."/>
            <person name="Orsborn K."/>
            <person name="Lewis M.L."/>
            <person name="Nusbaum C."/>
            <person name="Galagan J."/>
            <person name="Birren B."/>
        </authorList>
    </citation>
    <scope>NUCLEOTIDE SEQUENCE [LARGE SCALE GENOMIC DNA]</scope>
    <source>
        <strain evidence="2 3">RMSCC 3488</strain>
    </source>
</reference>